<dbReference type="STRING" id="59374.FSU_2422"/>
<name>D9S4U4_FIBSS</name>
<dbReference type="AlphaFoldDB" id="D9S4U4"/>
<protein>
    <submittedName>
        <fullName evidence="2">Conserved domain protein</fullName>
    </submittedName>
</protein>
<gene>
    <name evidence="2" type="ordered locus">FSU_2422</name>
</gene>
<keyword evidence="1" id="KW-1133">Transmembrane helix</keyword>
<accession>D9S4U4</accession>
<feature type="transmembrane region" description="Helical" evidence="1">
    <location>
        <begin position="36"/>
        <end position="55"/>
    </location>
</feature>
<keyword evidence="1" id="KW-0472">Membrane</keyword>
<dbReference type="Proteomes" id="UP000000517">
    <property type="component" value="Chromosome"/>
</dbReference>
<keyword evidence="1" id="KW-0812">Transmembrane</keyword>
<dbReference type="HOGENOM" id="CLU_1406915_0_0_0"/>
<evidence type="ECO:0000313" key="2">
    <source>
        <dbReference type="EMBL" id="ADL25603.1"/>
    </source>
</evidence>
<sequence length="193" mass="23073">MATDAGREIRAYNTLRRISVRHIPSWRFFGVFSAKLFYILHIFRHFSLYIVNMILSFKHKVMFFLCATAFCWAQDLSKPVNDVDVFRPEKRETKVEMVDSTQSNSVKLNVDIFADGFVGSYYILWDNVDLSEDIKKTIQSRNFAKDEFFMQNIDREQFEQERMLQLFEDKKQEFFNIFPEEALKELQEKQADE</sequence>
<dbReference type="EMBL" id="CP002158">
    <property type="protein sequence ID" value="ADL25603.1"/>
    <property type="molecule type" value="Genomic_DNA"/>
</dbReference>
<organism evidence="2 3">
    <name type="scientific">Fibrobacter succinogenes (strain ATCC 19169 / S85)</name>
    <dbReference type="NCBI Taxonomy" id="59374"/>
    <lineage>
        <taxon>Bacteria</taxon>
        <taxon>Pseudomonadati</taxon>
        <taxon>Fibrobacterota</taxon>
        <taxon>Fibrobacteria</taxon>
        <taxon>Fibrobacterales</taxon>
        <taxon>Fibrobacteraceae</taxon>
        <taxon>Fibrobacter</taxon>
    </lineage>
</organism>
<evidence type="ECO:0000313" key="3">
    <source>
        <dbReference type="Proteomes" id="UP000000517"/>
    </source>
</evidence>
<proteinExistence type="predicted"/>
<evidence type="ECO:0000256" key="1">
    <source>
        <dbReference type="SAM" id="Phobius"/>
    </source>
</evidence>
<reference evidence="3" key="1">
    <citation type="submission" date="2010-08" db="EMBL/GenBank/DDBJ databases">
        <title>Complete sequence of Fibrobacter succinogenes subsp. succinogenes S85.</title>
        <authorList>
            <person name="Durkin A.S."/>
            <person name="Nelson K.E."/>
            <person name="Morrison M."/>
            <person name="Forsberg C.W."/>
            <person name="Wilson D.B."/>
            <person name="Russell J.B."/>
            <person name="Cann I.K.O."/>
            <person name="Mackie R.I."/>
            <person name="White B.A."/>
        </authorList>
    </citation>
    <scope>NUCLEOTIDE SEQUENCE [LARGE SCALE GENOMIC DNA]</scope>
    <source>
        <strain evidence="3">ATCC 19169 / S85</strain>
    </source>
</reference>
<dbReference type="KEGG" id="fsc:FSU_2422"/>